<evidence type="ECO:0000256" key="8">
    <source>
        <dbReference type="ARBA" id="ARBA00023004"/>
    </source>
</evidence>
<dbReference type="AlphaFoldDB" id="E1SNK4"/>
<dbReference type="RefSeq" id="WP_013345983.1">
    <property type="nucleotide sequence ID" value="NC_014541.1"/>
</dbReference>
<evidence type="ECO:0000256" key="7">
    <source>
        <dbReference type="ARBA" id="ARBA00022982"/>
    </source>
</evidence>
<keyword evidence="4" id="KW-0004">4Fe-4S</keyword>
<dbReference type="PROSITE" id="PS51379">
    <property type="entry name" value="4FE4S_FER_2"/>
    <property type="match status" value="2"/>
</dbReference>
<dbReference type="PANTHER" id="PTHR43177">
    <property type="entry name" value="PROTEIN NRFC"/>
    <property type="match status" value="1"/>
</dbReference>
<evidence type="ECO:0000256" key="4">
    <source>
        <dbReference type="ARBA" id="ARBA00022485"/>
    </source>
</evidence>
<dbReference type="InterPro" id="IPR017896">
    <property type="entry name" value="4Fe4S_Fe-S-bd"/>
</dbReference>
<dbReference type="OrthoDB" id="9779457at2"/>
<dbReference type="KEGG" id="fbl:Fbal_2475"/>
<dbReference type="InterPro" id="IPR014297">
    <property type="entry name" value="DMSO_DmsB"/>
</dbReference>
<feature type="domain" description="4Fe-4S ferredoxin-type" evidence="10">
    <location>
        <begin position="96"/>
        <end position="125"/>
    </location>
</feature>
<feature type="domain" description="4Fe-4S ferredoxin-type" evidence="10">
    <location>
        <begin position="9"/>
        <end position="38"/>
    </location>
</feature>
<gene>
    <name evidence="11" type="ordered locus">Fbal_2475</name>
</gene>
<keyword evidence="5" id="KW-0479">Metal-binding</keyword>
<protein>
    <submittedName>
        <fullName evidence="11">Dimethylsulfoxide reductase, chain B</fullName>
    </submittedName>
</protein>
<dbReference type="eggNOG" id="COG0437">
    <property type="taxonomic scope" value="Bacteria"/>
</dbReference>
<dbReference type="NCBIfam" id="TIGR02951">
    <property type="entry name" value="DMSO_dmsB"/>
    <property type="match status" value="1"/>
</dbReference>
<name>E1SNK4_FERBD</name>
<keyword evidence="7" id="KW-0249">Electron transport</keyword>
<reference evidence="11 12" key="1">
    <citation type="journal article" date="2010" name="Stand. Genomic Sci.">
        <title>Complete genome sequence of Ferrimonas balearica type strain (PAT).</title>
        <authorList>
            <person name="Nolan M."/>
            <person name="Sikorski J."/>
            <person name="Davenport K."/>
            <person name="Lucas S."/>
            <person name="Glavina Del Rio T."/>
            <person name="Tice H."/>
            <person name="Cheng J."/>
            <person name="Goodwin L."/>
            <person name="Pitluck S."/>
            <person name="Liolios K."/>
            <person name="Ivanova N."/>
            <person name="Mavromatis K."/>
            <person name="Ovchinnikova G."/>
            <person name="Pati A."/>
            <person name="Chen A."/>
            <person name="Palaniappan K."/>
            <person name="Land M."/>
            <person name="Hauser L."/>
            <person name="Chang Y."/>
            <person name="Jeffries C."/>
            <person name="Tapia R."/>
            <person name="Brettin T."/>
            <person name="Detter J."/>
            <person name="Han C."/>
            <person name="Yasawong M."/>
            <person name="Rohde M."/>
            <person name="Tindall B."/>
            <person name="Goker M."/>
            <person name="Woyke T."/>
            <person name="Bristow J."/>
            <person name="Eisen J."/>
            <person name="Markowitz V."/>
            <person name="Hugenholtz P."/>
            <person name="Kyrpides N."/>
            <person name="Klenk H."/>
            <person name="Lapidus A."/>
        </authorList>
    </citation>
    <scope>NUCLEOTIDE SEQUENCE [LARGE SCALE GENOMIC DNA]</scope>
    <source>
        <strain evidence="12">DSM 9799 / CCM 4581 / KCTC 23876 / PAT</strain>
    </source>
</reference>
<dbReference type="Proteomes" id="UP000006683">
    <property type="component" value="Chromosome"/>
</dbReference>
<dbReference type="PROSITE" id="PS00198">
    <property type="entry name" value="4FE4S_FER_1"/>
    <property type="match status" value="1"/>
</dbReference>
<dbReference type="InterPro" id="IPR050954">
    <property type="entry name" value="ET_IronSulfur_Cluster-Binding"/>
</dbReference>
<dbReference type="EMBL" id="CP002209">
    <property type="protein sequence ID" value="ADN76677.1"/>
    <property type="molecule type" value="Genomic_DNA"/>
</dbReference>
<evidence type="ECO:0000256" key="3">
    <source>
        <dbReference type="ARBA" id="ARBA00022448"/>
    </source>
</evidence>
<dbReference type="HOGENOM" id="CLU_043374_2_0_6"/>
<evidence type="ECO:0000259" key="10">
    <source>
        <dbReference type="PROSITE" id="PS51379"/>
    </source>
</evidence>
<dbReference type="GeneID" id="67182684"/>
<keyword evidence="9" id="KW-0411">Iron-sulfur</keyword>
<evidence type="ECO:0000256" key="9">
    <source>
        <dbReference type="ARBA" id="ARBA00023014"/>
    </source>
</evidence>
<evidence type="ECO:0000313" key="12">
    <source>
        <dbReference type="Proteomes" id="UP000006683"/>
    </source>
</evidence>
<evidence type="ECO:0000256" key="1">
    <source>
        <dbReference type="ARBA" id="ARBA00001966"/>
    </source>
</evidence>
<evidence type="ECO:0000256" key="2">
    <source>
        <dbReference type="ARBA" id="ARBA00003584"/>
    </source>
</evidence>
<evidence type="ECO:0000256" key="5">
    <source>
        <dbReference type="ARBA" id="ARBA00022723"/>
    </source>
</evidence>
<dbReference type="GO" id="GO:0046872">
    <property type="term" value="F:metal ion binding"/>
    <property type="evidence" value="ECO:0007669"/>
    <property type="project" value="UniProtKB-KW"/>
</dbReference>
<accession>E1SNK4</accession>
<dbReference type="InterPro" id="IPR017900">
    <property type="entry name" value="4Fe4S_Fe_S_CS"/>
</dbReference>
<proteinExistence type="predicted"/>
<dbReference type="Pfam" id="PF12800">
    <property type="entry name" value="Fer4_4"/>
    <property type="match status" value="1"/>
</dbReference>
<dbReference type="CDD" id="cd16371">
    <property type="entry name" value="DMSOR_beta_like"/>
    <property type="match status" value="1"/>
</dbReference>
<dbReference type="GO" id="GO:0051539">
    <property type="term" value="F:4 iron, 4 sulfur cluster binding"/>
    <property type="evidence" value="ECO:0007669"/>
    <property type="project" value="UniProtKB-KW"/>
</dbReference>
<dbReference type="SUPFAM" id="SSF54862">
    <property type="entry name" value="4Fe-4S ferredoxins"/>
    <property type="match status" value="1"/>
</dbReference>
<keyword evidence="3" id="KW-0813">Transport</keyword>
<dbReference type="Pfam" id="PF13247">
    <property type="entry name" value="Fer4_11"/>
    <property type="match status" value="1"/>
</dbReference>
<comment type="function">
    <text evidence="2">Electron transfer subunit of the terminal reductase during anaerobic growth on various sulfoxide and N-oxide compounds.</text>
</comment>
<organism evidence="11 12">
    <name type="scientific">Ferrimonas balearica (strain DSM 9799 / CCM 4581 / KCTC 23876 / PAT)</name>
    <dbReference type="NCBI Taxonomy" id="550540"/>
    <lineage>
        <taxon>Bacteria</taxon>
        <taxon>Pseudomonadati</taxon>
        <taxon>Pseudomonadota</taxon>
        <taxon>Gammaproteobacteria</taxon>
        <taxon>Alteromonadales</taxon>
        <taxon>Ferrimonadaceae</taxon>
        <taxon>Ferrimonas</taxon>
    </lineage>
</organism>
<dbReference type="Gene3D" id="3.30.70.20">
    <property type="match status" value="2"/>
</dbReference>
<dbReference type="PANTHER" id="PTHR43177:SF5">
    <property type="entry name" value="ANAEROBIC DIMETHYL SULFOXIDE REDUCTASE CHAIN B-RELATED"/>
    <property type="match status" value="1"/>
</dbReference>
<dbReference type="STRING" id="550540.Fbal_2475"/>
<evidence type="ECO:0000313" key="11">
    <source>
        <dbReference type="EMBL" id="ADN76677.1"/>
    </source>
</evidence>
<keyword evidence="12" id="KW-1185">Reference proteome</keyword>
<keyword evidence="6" id="KW-0677">Repeat</keyword>
<keyword evidence="8" id="KW-0408">Iron</keyword>
<comment type="cofactor">
    <cofactor evidence="1">
        <name>[4Fe-4S] cluster</name>
        <dbReference type="ChEBI" id="CHEBI:49883"/>
    </cofactor>
</comment>
<evidence type="ECO:0000256" key="6">
    <source>
        <dbReference type="ARBA" id="ARBA00022737"/>
    </source>
</evidence>
<sequence>MMEKTTQQYGFYFDASRCSGCKACHVACKDRMNAPEGVIPRRVYEYSGGGFIRDEQGAMTASVFSYYTSVGCNHCSHPVCVKACPTGACHKSRSTGLVSIDRGVCIGCASCARACPYDAPQLNQATGTMMKCDGCADRLAEGKAPICVAACPMRALDFGPMDELKQRYPHASIAAVAPLPDPGITSPNLLIGANANAQPSGSTLGRVTNEREV</sequence>